<keyword evidence="2" id="KW-1185">Reference proteome</keyword>
<name>A0A8J5H066_ZINOF</name>
<gene>
    <name evidence="1" type="ORF">ZIOFF_026841</name>
</gene>
<accession>A0A8J5H066</accession>
<dbReference type="EMBL" id="JACMSC010000007">
    <property type="protein sequence ID" value="KAG6516382.1"/>
    <property type="molecule type" value="Genomic_DNA"/>
</dbReference>
<evidence type="ECO:0000313" key="1">
    <source>
        <dbReference type="EMBL" id="KAG6516382.1"/>
    </source>
</evidence>
<dbReference type="Pfam" id="PF03140">
    <property type="entry name" value="DUF247"/>
    <property type="match status" value="1"/>
</dbReference>
<protein>
    <submittedName>
        <fullName evidence="1">Uncharacterized protein</fullName>
    </submittedName>
</protein>
<dbReference type="OrthoDB" id="1589813at2759"/>
<sequence length="414" mass="48084">MNNKGIETSLDRDWVTSLEKKVSDTKFRDRNREPTIYRVPYILKMVDLEAFAPLIVSLGPYNLDKGHLKSMNQLKWKYLKFVLEELNPRMVMKDYVGLIKGLETQARVAYSEEVEMSSNSFLEMMLLDGCYVMLTIVEWSIVKEIISWTQFEVPQDWPQDWRTIVESNLKTKISEENTLLTRRVVARDILMLENQLPFFLLETLYKAAFPPGPSFRSLTLEFIRGHFSINLKLPTDNDNETFHHIIHLFLSCIDPTTNHGNGNSNESSTFGNRLVHDLSWIPRATECNEATIRFQRKRNAKSFLDITFHNGILEIPQLKIDDHTSWLLRNLIAYEQCSTDSKFHVTSYMMFMNHFIKTAADVELLRLHNIIIDSLGVGTQEIATLFINLVTNVSNSDDSYIKGVLIDIRKYRDT</sequence>
<dbReference type="PANTHER" id="PTHR31170:SF25">
    <property type="entry name" value="BNAA09G04570D PROTEIN"/>
    <property type="match status" value="1"/>
</dbReference>
<dbReference type="Proteomes" id="UP000734854">
    <property type="component" value="Unassembled WGS sequence"/>
</dbReference>
<dbReference type="PANTHER" id="PTHR31170">
    <property type="entry name" value="BNAC04G53230D PROTEIN"/>
    <property type="match status" value="1"/>
</dbReference>
<dbReference type="AlphaFoldDB" id="A0A8J5H066"/>
<dbReference type="InterPro" id="IPR004158">
    <property type="entry name" value="DUF247_pln"/>
</dbReference>
<comment type="caution">
    <text evidence="1">The sequence shown here is derived from an EMBL/GenBank/DDBJ whole genome shotgun (WGS) entry which is preliminary data.</text>
</comment>
<organism evidence="1 2">
    <name type="scientific">Zingiber officinale</name>
    <name type="common">Ginger</name>
    <name type="synonym">Amomum zingiber</name>
    <dbReference type="NCBI Taxonomy" id="94328"/>
    <lineage>
        <taxon>Eukaryota</taxon>
        <taxon>Viridiplantae</taxon>
        <taxon>Streptophyta</taxon>
        <taxon>Embryophyta</taxon>
        <taxon>Tracheophyta</taxon>
        <taxon>Spermatophyta</taxon>
        <taxon>Magnoliopsida</taxon>
        <taxon>Liliopsida</taxon>
        <taxon>Zingiberales</taxon>
        <taxon>Zingiberaceae</taxon>
        <taxon>Zingiber</taxon>
    </lineage>
</organism>
<evidence type="ECO:0000313" key="2">
    <source>
        <dbReference type="Proteomes" id="UP000734854"/>
    </source>
</evidence>
<proteinExistence type="predicted"/>
<reference evidence="1 2" key="1">
    <citation type="submission" date="2020-08" db="EMBL/GenBank/DDBJ databases">
        <title>Plant Genome Project.</title>
        <authorList>
            <person name="Zhang R.-G."/>
        </authorList>
    </citation>
    <scope>NUCLEOTIDE SEQUENCE [LARGE SCALE GENOMIC DNA]</scope>
    <source>
        <tissue evidence="1">Rhizome</tissue>
    </source>
</reference>